<evidence type="ECO:0000259" key="1">
    <source>
        <dbReference type="Pfam" id="PF21408"/>
    </source>
</evidence>
<evidence type="ECO:0000313" key="2">
    <source>
        <dbReference type="EnsemblPlants" id="KQL28650"/>
    </source>
</evidence>
<proteinExistence type="predicted"/>
<dbReference type="InterPro" id="IPR048392">
    <property type="entry name" value="MTR4-like_stalk"/>
</dbReference>
<evidence type="ECO:0000313" key="3">
    <source>
        <dbReference type="Proteomes" id="UP000004995"/>
    </source>
</evidence>
<dbReference type="Pfam" id="PF21408">
    <property type="entry name" value="MTR4-like_stalk"/>
    <property type="match status" value="1"/>
</dbReference>
<dbReference type="AlphaFoldDB" id="A0A0Q3VSR9"/>
<dbReference type="Gramene" id="KQL28650">
    <property type="protein sequence ID" value="KQL28650"/>
    <property type="gene ID" value="SETIT_0201941mg"/>
</dbReference>
<name>A0A0Q3VSR9_SETIT</name>
<dbReference type="Proteomes" id="UP000004995">
    <property type="component" value="Unassembled WGS sequence"/>
</dbReference>
<keyword evidence="3" id="KW-1185">Reference proteome</keyword>
<dbReference type="Gene3D" id="1.20.1500.20">
    <property type="match status" value="1"/>
</dbReference>
<dbReference type="ExpressionAtlas" id="A0A0Q3VSR9">
    <property type="expression patterns" value="baseline"/>
</dbReference>
<dbReference type="InParanoid" id="A0A0Q3VSR9"/>
<dbReference type="EnsemblPlants" id="KQL28650">
    <property type="protein sequence ID" value="KQL28650"/>
    <property type="gene ID" value="SETIT_0201941mg"/>
</dbReference>
<organism evidence="2 3">
    <name type="scientific">Setaria italica</name>
    <name type="common">Foxtail millet</name>
    <name type="synonym">Panicum italicum</name>
    <dbReference type="NCBI Taxonomy" id="4555"/>
    <lineage>
        <taxon>Eukaryota</taxon>
        <taxon>Viridiplantae</taxon>
        <taxon>Streptophyta</taxon>
        <taxon>Embryophyta</taxon>
        <taxon>Tracheophyta</taxon>
        <taxon>Spermatophyta</taxon>
        <taxon>Magnoliopsida</taxon>
        <taxon>Liliopsida</taxon>
        <taxon>Poales</taxon>
        <taxon>Poaceae</taxon>
        <taxon>PACMAD clade</taxon>
        <taxon>Panicoideae</taxon>
        <taxon>Panicodae</taxon>
        <taxon>Paniceae</taxon>
        <taxon>Cenchrinae</taxon>
        <taxon>Setaria</taxon>
    </lineage>
</organism>
<reference evidence="2" key="2">
    <citation type="submission" date="2018-08" db="UniProtKB">
        <authorList>
            <consortium name="EnsemblPlants"/>
        </authorList>
    </citation>
    <scope>IDENTIFICATION</scope>
    <source>
        <strain evidence="2">Yugu1</strain>
    </source>
</reference>
<protein>
    <recommendedName>
        <fullName evidence="1">Exosome RNA helicase MTR4-like stalk domain-containing protein</fullName>
    </recommendedName>
</protein>
<reference evidence="3" key="1">
    <citation type="journal article" date="2012" name="Nat. Biotechnol.">
        <title>Reference genome sequence of the model plant Setaria.</title>
        <authorList>
            <person name="Bennetzen J.L."/>
            <person name="Schmutz J."/>
            <person name="Wang H."/>
            <person name="Percifield R."/>
            <person name="Hawkins J."/>
            <person name="Pontaroli A.C."/>
            <person name="Estep M."/>
            <person name="Feng L."/>
            <person name="Vaughn J.N."/>
            <person name="Grimwood J."/>
            <person name="Jenkins J."/>
            <person name="Barry K."/>
            <person name="Lindquist E."/>
            <person name="Hellsten U."/>
            <person name="Deshpande S."/>
            <person name="Wang X."/>
            <person name="Wu X."/>
            <person name="Mitros T."/>
            <person name="Triplett J."/>
            <person name="Yang X."/>
            <person name="Ye C.Y."/>
            <person name="Mauro-Herrera M."/>
            <person name="Wang L."/>
            <person name="Li P."/>
            <person name="Sharma M."/>
            <person name="Sharma R."/>
            <person name="Ronald P.C."/>
            <person name="Panaud O."/>
            <person name="Kellogg E.A."/>
            <person name="Brutnell T.P."/>
            <person name="Doust A.N."/>
            <person name="Tuskan G.A."/>
            <person name="Rokhsar D."/>
            <person name="Devos K.M."/>
        </authorList>
    </citation>
    <scope>NUCLEOTIDE SEQUENCE [LARGE SCALE GENOMIC DNA]</scope>
    <source>
        <strain evidence="3">cv. Yugu1</strain>
    </source>
</reference>
<accession>A0A0Q3VSR9</accession>
<dbReference type="STRING" id="4555.A0A0Q3VSR9"/>
<feature type="domain" description="Exosome RNA helicase MTR4-like stalk" evidence="1">
    <location>
        <begin position="2"/>
        <end position="67"/>
    </location>
</feature>
<sequence>VEDMLKRSFAEFHAQKNLPEKEKLLLQMLRQPTKTIDCIKGEPSIEEYYEMALEAEAHRESITEAIMQLPSTQQFLMPGRLVVVKSESFLLAVIFIYIVA</sequence>
<dbReference type="EMBL" id="AGNK02000112">
    <property type="status" value="NOT_ANNOTATED_CDS"/>
    <property type="molecule type" value="Genomic_DNA"/>
</dbReference>